<name>A0AAI8VXH2_9PEZI</name>
<keyword evidence="3" id="KW-1185">Reference proteome</keyword>
<gene>
    <name evidence="2" type="ORF">KHLLAP_LOCUS12873</name>
</gene>
<reference evidence="2" key="1">
    <citation type="submission" date="2023-10" db="EMBL/GenBank/DDBJ databases">
        <authorList>
            <person name="Hackl T."/>
        </authorList>
    </citation>
    <scope>NUCLEOTIDE SEQUENCE</scope>
</reference>
<evidence type="ECO:0000313" key="2">
    <source>
        <dbReference type="EMBL" id="CAJ2512405.1"/>
    </source>
</evidence>
<dbReference type="Proteomes" id="UP001295740">
    <property type="component" value="Unassembled WGS sequence"/>
</dbReference>
<proteinExistence type="predicted"/>
<dbReference type="InterPro" id="IPR052228">
    <property type="entry name" value="Sec_Metab_Biosynth_Oxidored"/>
</dbReference>
<accession>A0AAI8VXH2</accession>
<protein>
    <submittedName>
        <fullName evidence="2">Uu.00g054200.m01.CDS01</fullName>
    </submittedName>
</protein>
<evidence type="ECO:0000313" key="3">
    <source>
        <dbReference type="Proteomes" id="UP001295740"/>
    </source>
</evidence>
<dbReference type="Gene3D" id="3.40.50.720">
    <property type="entry name" value="NAD(P)-binding Rossmann-like Domain"/>
    <property type="match status" value="1"/>
</dbReference>
<sequence length="303" mass="33292">MVFLRTLPSHARQPRVYFVGRRQDEGRRIETEIKALNPDGQYEYLPCDVSLLNNVDELCRLIRRKESSINLLFVSSGTLIRGKEEGLHYPMAVTYYSRMRCVVNLLPLLKQATSLRRVVTVFAGTMEGAIFPDGFQARGLSIRSMRGHCVSMITLALESIAKQAPEVSFVHDYPGFVKTGLSRELKGPIPAIASVFFAPVMALLNIPIEEVGERQVFFATSARFPPGSGEMGTDGVALDAGVCTATSTEGKIGGGVYSICYKAEGLPWGAQEILAGLRKDGTTDKVWEHTKDEFIRITGALSV</sequence>
<dbReference type="SUPFAM" id="SSF51735">
    <property type="entry name" value="NAD(P)-binding Rossmann-fold domains"/>
    <property type="match status" value="1"/>
</dbReference>
<dbReference type="PANTHER" id="PTHR47534">
    <property type="entry name" value="YALI0E05731P"/>
    <property type="match status" value="1"/>
</dbReference>
<keyword evidence="1" id="KW-0560">Oxidoreductase</keyword>
<dbReference type="EMBL" id="CAUWAG010000019">
    <property type="protein sequence ID" value="CAJ2512405.1"/>
    <property type="molecule type" value="Genomic_DNA"/>
</dbReference>
<dbReference type="InterPro" id="IPR036291">
    <property type="entry name" value="NAD(P)-bd_dom_sf"/>
</dbReference>
<organism evidence="2 3">
    <name type="scientific">Anthostomella pinea</name>
    <dbReference type="NCBI Taxonomy" id="933095"/>
    <lineage>
        <taxon>Eukaryota</taxon>
        <taxon>Fungi</taxon>
        <taxon>Dikarya</taxon>
        <taxon>Ascomycota</taxon>
        <taxon>Pezizomycotina</taxon>
        <taxon>Sordariomycetes</taxon>
        <taxon>Xylariomycetidae</taxon>
        <taxon>Xylariales</taxon>
        <taxon>Xylariaceae</taxon>
        <taxon>Anthostomella</taxon>
    </lineage>
</organism>
<dbReference type="AlphaFoldDB" id="A0AAI8VXH2"/>
<comment type="caution">
    <text evidence="2">The sequence shown here is derived from an EMBL/GenBank/DDBJ whole genome shotgun (WGS) entry which is preliminary data.</text>
</comment>
<evidence type="ECO:0000256" key="1">
    <source>
        <dbReference type="ARBA" id="ARBA00023002"/>
    </source>
</evidence>
<dbReference type="GO" id="GO:0016491">
    <property type="term" value="F:oxidoreductase activity"/>
    <property type="evidence" value="ECO:0007669"/>
    <property type="project" value="UniProtKB-KW"/>
</dbReference>
<dbReference type="PANTHER" id="PTHR47534:SF3">
    <property type="entry name" value="ALCOHOL DEHYDROGENASE-LIKE C-TERMINAL DOMAIN-CONTAINING PROTEIN"/>
    <property type="match status" value="1"/>
</dbReference>